<name>A0ABY7HL88_9GAMM</name>
<evidence type="ECO:0000313" key="5">
    <source>
        <dbReference type="EMBL" id="WAT00153.1"/>
    </source>
</evidence>
<dbReference type="PANTHER" id="PTHR30258:SF1">
    <property type="entry name" value="PROTEIN TRANSPORT PROTEIN HOFB HOMOLOG"/>
    <property type="match status" value="1"/>
</dbReference>
<dbReference type="Gene3D" id="3.30.450.90">
    <property type="match status" value="1"/>
</dbReference>
<reference evidence="5" key="1">
    <citation type="submission" date="2022-12" db="EMBL/GenBank/DDBJ databases">
        <title>Complete genome sequence of an Australian strain of Rouxiella badensis DAR84756 and resolution of the R. badensis DSM100043 and R. chamberiensis DSM28324 genomes.</title>
        <authorList>
            <person name="Paul S."/>
            <person name="Anderson P.J."/>
            <person name="Maynard G."/>
            <person name="Dyall-Smith M."/>
            <person name="Kudinha T."/>
        </authorList>
    </citation>
    <scope>NUCLEOTIDE SEQUENCE</scope>
    <source>
        <strain evidence="5">DSM 28324</strain>
    </source>
</reference>
<evidence type="ECO:0000313" key="6">
    <source>
        <dbReference type="Proteomes" id="UP001164712"/>
    </source>
</evidence>
<dbReference type="NCBIfam" id="NF007755">
    <property type="entry name" value="PRK10436.1"/>
    <property type="match status" value="1"/>
</dbReference>
<dbReference type="Gene3D" id="3.40.50.300">
    <property type="entry name" value="P-loop containing nucleotide triphosphate hydrolases"/>
    <property type="match status" value="1"/>
</dbReference>
<dbReference type="SUPFAM" id="SSF52540">
    <property type="entry name" value="P-loop containing nucleoside triphosphate hydrolases"/>
    <property type="match status" value="1"/>
</dbReference>
<protein>
    <submittedName>
        <fullName evidence="5">Type II secretion system protein GspE</fullName>
    </submittedName>
</protein>
<accession>A0ABY7HL88</accession>
<evidence type="ECO:0000256" key="3">
    <source>
        <dbReference type="ARBA" id="ARBA00022840"/>
    </source>
</evidence>
<dbReference type="InterPro" id="IPR027417">
    <property type="entry name" value="P-loop_NTPase"/>
</dbReference>
<sequence length="486" mass="53632">MKMDINTLRETLEQQCQHYGAVMIGIDNDNLRVACHQQTTDTAALLTSLRFSSNLKVCLEYWPQTQIERALSQVGATPAENAAPGRRNEDYDLDEHSKIPVVQYLNQTLRLAIQRRASDVHIEPFEHLLRVRLRIDGVLQEVTPPEFSLSTSVVARLKIMGQLNVAEHRLPQDGQMAVCCDNQRYSLRIASLPVLYGEKIVLRILDRTQQELTMTQLGFSDIEQQQYYAALDKPQGLVLVTGPTGSGKTVTLYTGLRHLNTVGRNISSVEDPVEIPVRGINQTQVNSKTSLNFARVLRALLRQDPDVIMIGEIRDAETAEIAVKASQTGHLVLSTLHTNSTTETLVRLAQMGIEGYQIAASLRLVIAQRLIRKLCPHCKIPEQALIKNGTDNAACHVAVWQAQGCKHCFSGYYGRIGIYEMLENSPALQQALVNGADSPTLSAIAASQSQKTLFASGMALVKEGVTSLAELYRVVGDEAQGEPVSV</sequence>
<evidence type="ECO:0000256" key="2">
    <source>
        <dbReference type="ARBA" id="ARBA00022741"/>
    </source>
</evidence>
<dbReference type="EMBL" id="CP114058">
    <property type="protein sequence ID" value="WAT00153.1"/>
    <property type="molecule type" value="Genomic_DNA"/>
</dbReference>
<comment type="similarity">
    <text evidence="1">Belongs to the GSP E family.</text>
</comment>
<organism evidence="5 6">
    <name type="scientific">Rouxiella chamberiensis</name>
    <dbReference type="NCBI Taxonomy" id="1513468"/>
    <lineage>
        <taxon>Bacteria</taxon>
        <taxon>Pseudomonadati</taxon>
        <taxon>Pseudomonadota</taxon>
        <taxon>Gammaproteobacteria</taxon>
        <taxon>Enterobacterales</taxon>
        <taxon>Yersiniaceae</taxon>
        <taxon>Rouxiella</taxon>
    </lineage>
</organism>
<dbReference type="CDD" id="cd01129">
    <property type="entry name" value="PulE-GspE-like"/>
    <property type="match status" value="1"/>
</dbReference>
<evidence type="ECO:0000256" key="1">
    <source>
        <dbReference type="ARBA" id="ARBA00006611"/>
    </source>
</evidence>
<dbReference type="PROSITE" id="PS00662">
    <property type="entry name" value="T2SP_E"/>
    <property type="match status" value="1"/>
</dbReference>
<keyword evidence="6" id="KW-1185">Reference proteome</keyword>
<dbReference type="Proteomes" id="UP001164712">
    <property type="component" value="Chromosome"/>
</dbReference>
<evidence type="ECO:0000259" key="4">
    <source>
        <dbReference type="PROSITE" id="PS00662"/>
    </source>
</evidence>
<gene>
    <name evidence="5" type="primary">gspE</name>
    <name evidence="5" type="ORF">O1V66_14305</name>
</gene>
<proteinExistence type="inferred from homology"/>
<dbReference type="PANTHER" id="PTHR30258">
    <property type="entry name" value="TYPE II SECRETION SYSTEM PROTEIN GSPE-RELATED"/>
    <property type="match status" value="1"/>
</dbReference>
<feature type="domain" description="Bacterial type II secretion system protein E" evidence="4">
    <location>
        <begin position="301"/>
        <end position="315"/>
    </location>
</feature>
<dbReference type="InterPro" id="IPR001482">
    <property type="entry name" value="T2SS/T4SS_dom"/>
</dbReference>
<keyword evidence="3" id="KW-0067">ATP-binding</keyword>
<keyword evidence="2" id="KW-0547">Nucleotide-binding</keyword>
<dbReference type="Pfam" id="PF00437">
    <property type="entry name" value="T2SSE"/>
    <property type="match status" value="1"/>
</dbReference>